<evidence type="ECO:0000256" key="1">
    <source>
        <dbReference type="ARBA" id="ARBA00004496"/>
    </source>
</evidence>
<dbReference type="PANTHER" id="PTHR43804:SF7">
    <property type="entry name" value="LD18447P"/>
    <property type="match status" value="1"/>
</dbReference>
<sequence>LKLALLPKDDSDKRDIIMEIRAGAGGDEAGLFAADLFRMYSRYAQSKGWAIDIINANESGIGGFKEIIFEIKGEGVFSRLKYERGAHRVQRVPVTESSGRIHTSTATVAVLPQAEEVEVSIEPDDLRIDIYHSGGAGGQNVNKVATAVRITHLPTGMVAVCQDERSQLRNKTKAMAVLRARLLDIEQRKQEEAMTRQRRSQVGTGDRAEKIRTYNFPQDRVTDHRIGLTLHNLPRVLEGDFDQLIDALATSDQAKQLQEQLA</sequence>
<dbReference type="EMBL" id="BARV01010531">
    <property type="protein sequence ID" value="GAI13469.1"/>
    <property type="molecule type" value="Genomic_DNA"/>
</dbReference>
<dbReference type="PROSITE" id="PS00745">
    <property type="entry name" value="RF_PROK_I"/>
    <property type="match status" value="1"/>
</dbReference>
<proteinExistence type="inferred from homology"/>
<dbReference type="Pfam" id="PF00472">
    <property type="entry name" value="RF-1"/>
    <property type="match status" value="1"/>
</dbReference>
<evidence type="ECO:0000259" key="6">
    <source>
        <dbReference type="PROSITE" id="PS00745"/>
    </source>
</evidence>
<dbReference type="SUPFAM" id="SSF75620">
    <property type="entry name" value="Release factor"/>
    <property type="match status" value="1"/>
</dbReference>
<evidence type="ECO:0000256" key="4">
    <source>
        <dbReference type="ARBA" id="ARBA00022490"/>
    </source>
</evidence>
<dbReference type="InterPro" id="IPR004373">
    <property type="entry name" value="RF-1"/>
</dbReference>
<protein>
    <recommendedName>
        <fullName evidence="6">Prokaryotic-type class I peptide chain release factors domain-containing protein</fullName>
    </recommendedName>
</protein>
<dbReference type="AlphaFoldDB" id="X1N4F2"/>
<dbReference type="InterPro" id="IPR000352">
    <property type="entry name" value="Pep_chain_release_fac_I"/>
</dbReference>
<dbReference type="InterPro" id="IPR045853">
    <property type="entry name" value="Pep_chain_release_fac_I_sf"/>
</dbReference>
<keyword evidence="5" id="KW-0648">Protein biosynthesis</keyword>
<organism evidence="7">
    <name type="scientific">marine sediment metagenome</name>
    <dbReference type="NCBI Taxonomy" id="412755"/>
    <lineage>
        <taxon>unclassified sequences</taxon>
        <taxon>metagenomes</taxon>
        <taxon>ecological metagenomes</taxon>
    </lineage>
</organism>
<comment type="caution">
    <text evidence="7">The sequence shown here is derived from an EMBL/GenBank/DDBJ whole genome shotgun (WGS) entry which is preliminary data.</text>
</comment>
<keyword evidence="4" id="KW-0963">Cytoplasm</keyword>
<gene>
    <name evidence="7" type="ORF">S06H3_20353</name>
</gene>
<dbReference type="FunFam" id="3.30.160.20:FF:000004">
    <property type="entry name" value="Peptide chain release factor 1"/>
    <property type="match status" value="1"/>
</dbReference>
<dbReference type="NCBIfam" id="TIGR00019">
    <property type="entry name" value="prfA"/>
    <property type="match status" value="1"/>
</dbReference>
<reference evidence="7" key="1">
    <citation type="journal article" date="2014" name="Front. Microbiol.">
        <title>High frequency of phylogenetically diverse reductive dehalogenase-homologous genes in deep subseafloor sedimentary metagenomes.</title>
        <authorList>
            <person name="Kawai M."/>
            <person name="Futagami T."/>
            <person name="Toyoda A."/>
            <person name="Takaki Y."/>
            <person name="Nishi S."/>
            <person name="Hori S."/>
            <person name="Arai W."/>
            <person name="Tsubouchi T."/>
            <person name="Morono Y."/>
            <person name="Uchiyama I."/>
            <person name="Ito T."/>
            <person name="Fujiyama A."/>
            <person name="Inagaki F."/>
            <person name="Takami H."/>
        </authorList>
    </citation>
    <scope>NUCLEOTIDE SEQUENCE</scope>
    <source>
        <strain evidence="7">Expedition CK06-06</strain>
    </source>
</reference>
<evidence type="ECO:0000313" key="7">
    <source>
        <dbReference type="EMBL" id="GAI13469.1"/>
    </source>
</evidence>
<keyword evidence="3" id="KW-0488">Methylation</keyword>
<dbReference type="Gene3D" id="3.30.70.1660">
    <property type="match status" value="2"/>
</dbReference>
<dbReference type="InterPro" id="IPR050057">
    <property type="entry name" value="Prokaryotic/Mito_RF"/>
</dbReference>
<evidence type="ECO:0000256" key="2">
    <source>
        <dbReference type="ARBA" id="ARBA00010835"/>
    </source>
</evidence>
<name>X1N4F2_9ZZZZ</name>
<feature type="non-terminal residue" evidence="7">
    <location>
        <position position="1"/>
    </location>
</feature>
<dbReference type="FunFam" id="3.30.70.1660:FF:000002">
    <property type="entry name" value="Peptide chain release factor 1"/>
    <property type="match status" value="1"/>
</dbReference>
<feature type="domain" description="Prokaryotic-type class I peptide chain release factors" evidence="6">
    <location>
        <begin position="132"/>
        <end position="148"/>
    </location>
</feature>
<dbReference type="Gene3D" id="3.30.160.20">
    <property type="match status" value="1"/>
</dbReference>
<dbReference type="Pfam" id="PF03462">
    <property type="entry name" value="PCRF"/>
    <property type="match status" value="1"/>
</dbReference>
<dbReference type="PANTHER" id="PTHR43804">
    <property type="entry name" value="LD18447P"/>
    <property type="match status" value="1"/>
</dbReference>
<dbReference type="SMART" id="SM00937">
    <property type="entry name" value="PCRF"/>
    <property type="match status" value="1"/>
</dbReference>
<accession>X1N4F2</accession>
<dbReference type="NCBIfam" id="NF001859">
    <property type="entry name" value="PRK00591.1"/>
    <property type="match status" value="1"/>
</dbReference>
<evidence type="ECO:0000256" key="5">
    <source>
        <dbReference type="ARBA" id="ARBA00022917"/>
    </source>
</evidence>
<dbReference type="InterPro" id="IPR005139">
    <property type="entry name" value="PCRF"/>
</dbReference>
<evidence type="ECO:0000256" key="3">
    <source>
        <dbReference type="ARBA" id="ARBA00022481"/>
    </source>
</evidence>
<dbReference type="GO" id="GO:0016149">
    <property type="term" value="F:translation release factor activity, codon specific"/>
    <property type="evidence" value="ECO:0007669"/>
    <property type="project" value="InterPro"/>
</dbReference>
<dbReference type="GO" id="GO:0005829">
    <property type="term" value="C:cytosol"/>
    <property type="evidence" value="ECO:0007669"/>
    <property type="project" value="UniProtKB-ARBA"/>
</dbReference>
<dbReference type="FunFam" id="3.30.70.1660:FF:000004">
    <property type="entry name" value="Peptide chain release factor 1"/>
    <property type="match status" value="1"/>
</dbReference>
<comment type="subcellular location">
    <subcellularLocation>
        <location evidence="1">Cytoplasm</location>
    </subcellularLocation>
</comment>
<comment type="similarity">
    <text evidence="2">Belongs to the prokaryotic/mitochondrial release factor family.</text>
</comment>